<feature type="compositionally biased region" description="Polar residues" evidence="14">
    <location>
        <begin position="717"/>
        <end position="728"/>
    </location>
</feature>
<evidence type="ECO:0000259" key="15">
    <source>
        <dbReference type="PROSITE" id="PS50051"/>
    </source>
</evidence>
<name>A0A8S3VYW8_PARAO</name>
<dbReference type="FunFam" id="3.30.1640.10:FF:000002">
    <property type="entry name" value="DNA helicase"/>
    <property type="match status" value="1"/>
</dbReference>
<dbReference type="GO" id="GO:0042555">
    <property type="term" value="C:MCM complex"/>
    <property type="evidence" value="ECO:0007669"/>
    <property type="project" value="TreeGrafter"/>
</dbReference>
<dbReference type="InterPro" id="IPR031327">
    <property type="entry name" value="MCM"/>
</dbReference>
<keyword evidence="12" id="KW-0539">Nucleus</keyword>
<dbReference type="PANTHER" id="PTHR11630">
    <property type="entry name" value="DNA REPLICATION LICENSING FACTOR MCM FAMILY MEMBER"/>
    <property type="match status" value="1"/>
</dbReference>
<organism evidence="16 17">
    <name type="scientific">Parnassius apollo</name>
    <name type="common">Apollo butterfly</name>
    <name type="synonym">Papilio apollo</name>
    <dbReference type="NCBI Taxonomy" id="110799"/>
    <lineage>
        <taxon>Eukaryota</taxon>
        <taxon>Metazoa</taxon>
        <taxon>Ecdysozoa</taxon>
        <taxon>Arthropoda</taxon>
        <taxon>Hexapoda</taxon>
        <taxon>Insecta</taxon>
        <taxon>Pterygota</taxon>
        <taxon>Neoptera</taxon>
        <taxon>Endopterygota</taxon>
        <taxon>Lepidoptera</taxon>
        <taxon>Glossata</taxon>
        <taxon>Ditrysia</taxon>
        <taxon>Papilionoidea</taxon>
        <taxon>Papilionidae</taxon>
        <taxon>Parnassiinae</taxon>
        <taxon>Parnassini</taxon>
        <taxon>Parnassius</taxon>
        <taxon>Parnassius</taxon>
    </lineage>
</organism>
<reference evidence="16" key="1">
    <citation type="submission" date="2021-04" db="EMBL/GenBank/DDBJ databases">
        <authorList>
            <person name="Tunstrom K."/>
        </authorList>
    </citation>
    <scope>NUCLEOTIDE SEQUENCE</scope>
</reference>
<comment type="similarity">
    <text evidence="3">Belongs to the MCM family.</text>
</comment>
<dbReference type="PANTHER" id="PTHR11630:SF46">
    <property type="entry name" value="DNA REPLICATION LICENSING FACTOR MCM3-RELATED"/>
    <property type="match status" value="1"/>
</dbReference>
<dbReference type="PROSITE" id="PS00847">
    <property type="entry name" value="MCM_1"/>
    <property type="match status" value="1"/>
</dbReference>
<dbReference type="InterPro" id="IPR033762">
    <property type="entry name" value="MCM_OB"/>
</dbReference>
<accession>A0A8S3VYW8</accession>
<evidence type="ECO:0000256" key="13">
    <source>
        <dbReference type="ARBA" id="ARBA00023306"/>
    </source>
</evidence>
<evidence type="ECO:0000256" key="3">
    <source>
        <dbReference type="ARBA" id="ARBA00008010"/>
    </source>
</evidence>
<dbReference type="InterPro" id="IPR003593">
    <property type="entry name" value="AAA+_ATPase"/>
</dbReference>
<evidence type="ECO:0000256" key="14">
    <source>
        <dbReference type="SAM" id="MobiDB-lite"/>
    </source>
</evidence>
<dbReference type="InterPro" id="IPR018525">
    <property type="entry name" value="MCM_CS"/>
</dbReference>
<evidence type="ECO:0000256" key="4">
    <source>
        <dbReference type="ARBA" id="ARBA00012551"/>
    </source>
</evidence>
<dbReference type="GO" id="GO:0005524">
    <property type="term" value="F:ATP binding"/>
    <property type="evidence" value="ECO:0007669"/>
    <property type="project" value="UniProtKB-KW"/>
</dbReference>
<evidence type="ECO:0000313" key="16">
    <source>
        <dbReference type="EMBL" id="CAG4933648.1"/>
    </source>
</evidence>
<keyword evidence="6" id="KW-0235">DNA replication</keyword>
<dbReference type="InterPro" id="IPR056575">
    <property type="entry name" value="WH_MCM3_C"/>
</dbReference>
<dbReference type="CDD" id="cd17754">
    <property type="entry name" value="MCM3"/>
    <property type="match status" value="1"/>
</dbReference>
<dbReference type="GO" id="GO:0016787">
    <property type="term" value="F:hydrolase activity"/>
    <property type="evidence" value="ECO:0007669"/>
    <property type="project" value="UniProtKB-KW"/>
</dbReference>
<dbReference type="Pfam" id="PF14551">
    <property type="entry name" value="MCM_N"/>
    <property type="match status" value="1"/>
</dbReference>
<evidence type="ECO:0000256" key="9">
    <source>
        <dbReference type="ARBA" id="ARBA00022806"/>
    </source>
</evidence>
<dbReference type="OrthoDB" id="1882346at2759"/>
<keyword evidence="8" id="KW-0378">Hydrolase</keyword>
<dbReference type="Pfam" id="PF17207">
    <property type="entry name" value="MCM_OB"/>
    <property type="match status" value="1"/>
</dbReference>
<comment type="caution">
    <text evidence="16">The sequence shown here is derived from an EMBL/GenBank/DDBJ whole genome shotgun (WGS) entry which is preliminary data.</text>
</comment>
<dbReference type="GO" id="GO:0005634">
    <property type="term" value="C:nucleus"/>
    <property type="evidence" value="ECO:0007669"/>
    <property type="project" value="UniProtKB-SubCell"/>
</dbReference>
<keyword evidence="9" id="KW-0347">Helicase</keyword>
<gene>
    <name evidence="16" type="ORF">PAPOLLO_LOCUS692</name>
</gene>
<evidence type="ECO:0000256" key="10">
    <source>
        <dbReference type="ARBA" id="ARBA00022840"/>
    </source>
</evidence>
<evidence type="ECO:0000256" key="12">
    <source>
        <dbReference type="ARBA" id="ARBA00023242"/>
    </source>
</evidence>
<evidence type="ECO:0000256" key="5">
    <source>
        <dbReference type="ARBA" id="ARBA00022454"/>
    </source>
</evidence>
<dbReference type="SMART" id="SM00382">
    <property type="entry name" value="AAA"/>
    <property type="match status" value="1"/>
</dbReference>
<keyword evidence="17" id="KW-1185">Reference proteome</keyword>
<keyword evidence="11" id="KW-0238">DNA-binding</keyword>
<proteinExistence type="inferred from homology"/>
<dbReference type="Proteomes" id="UP000691718">
    <property type="component" value="Unassembled WGS sequence"/>
</dbReference>
<dbReference type="Pfam" id="PF23191">
    <property type="entry name" value="WHD_MCM3_C"/>
    <property type="match status" value="1"/>
</dbReference>
<dbReference type="InterPro" id="IPR041562">
    <property type="entry name" value="MCM_lid"/>
</dbReference>
<evidence type="ECO:0000256" key="1">
    <source>
        <dbReference type="ARBA" id="ARBA00004123"/>
    </source>
</evidence>
<dbReference type="SMART" id="SM00350">
    <property type="entry name" value="MCM"/>
    <property type="match status" value="1"/>
</dbReference>
<dbReference type="Pfam" id="PF17855">
    <property type="entry name" value="MCM_lid"/>
    <property type="match status" value="1"/>
</dbReference>
<keyword evidence="10" id="KW-0067">ATP-binding</keyword>
<dbReference type="PROSITE" id="PS50051">
    <property type="entry name" value="MCM_2"/>
    <property type="match status" value="1"/>
</dbReference>
<dbReference type="EMBL" id="CAJQZP010000031">
    <property type="protein sequence ID" value="CAG4933648.1"/>
    <property type="molecule type" value="Genomic_DNA"/>
</dbReference>
<evidence type="ECO:0000313" key="17">
    <source>
        <dbReference type="Proteomes" id="UP000691718"/>
    </source>
</evidence>
<evidence type="ECO:0000256" key="2">
    <source>
        <dbReference type="ARBA" id="ARBA00004286"/>
    </source>
</evidence>
<evidence type="ECO:0000256" key="7">
    <source>
        <dbReference type="ARBA" id="ARBA00022741"/>
    </source>
</evidence>
<dbReference type="FunFam" id="2.20.28.10:FF:000006">
    <property type="entry name" value="DNA helicase"/>
    <property type="match status" value="1"/>
</dbReference>
<keyword evidence="7" id="KW-0547">Nucleotide-binding</keyword>
<evidence type="ECO:0000256" key="8">
    <source>
        <dbReference type="ARBA" id="ARBA00022801"/>
    </source>
</evidence>
<dbReference type="GO" id="GO:0000727">
    <property type="term" value="P:double-strand break repair via break-induced replication"/>
    <property type="evidence" value="ECO:0007669"/>
    <property type="project" value="TreeGrafter"/>
</dbReference>
<dbReference type="GO" id="GO:0017116">
    <property type="term" value="F:single-stranded DNA helicase activity"/>
    <property type="evidence" value="ECO:0007669"/>
    <property type="project" value="TreeGrafter"/>
</dbReference>
<feature type="domain" description="MCM C-terminal AAA(+) ATPase" evidence="15">
    <location>
        <begin position="293"/>
        <end position="499"/>
    </location>
</feature>
<sequence>MEEGDFDQRLRDLQREYLEFLDDEEDQGLYMERVKQMITEKSKRLVVNINDLRRKNPTRAKNLLESAFEEQIAFQKALKEYVSSIDPTYAKEQEEFFVAFSGSFGTKHVTPRSLTSRYLGNLICVEGIVTRMSLVRPKVVRSVHYCPATKKVMERKYTDLTSFEAFPSSAVYPTKDDEGNPLETEYGLSRYKDHQTLTVQEMPERAPAGQLPRSVDVVCDDDLVDKCKPGDRVQVVGNYRCLPSKQGSFTAGTFRTILIANNITQINKDANLNITIEDIKLCKRLARRKTTDMFELLSKSLAPSIHGHDYIKKAILCLLLGGMEKILPNGTRLRGDINILLIGDPSVAKSQLLRYVLLTAPRAVTTTGRGSSGVGLTAAVTTDPETGDRRLEAGAMVLADRGVVCIDEFDKMSDIDRTAIHEVMEQGRVTIAKAGVHAALNARCSVLAAANPVYGRYDQYKTPMENIGLQDSLLSRFDLLFVMLDIADADQDNLISEHVLRMHRYRNPKERDGEVLPMGSTVEMLSTENPDNEDIDETNDSIFEKYDPLLHGNTRNKKDLILSTKFMRKFIHIARLMKPKLTQDACDAIADEYAKLRNQDMMDSDLARTQPVTARTLETLIRLATAHAKCRLSFQVTHDDALVAIELLQYAYFKKVLIKEKRRKRRASSADEGAVSEGEGSKQPRAKKKRTTEKGESADPYEFSSDEEAEPILRAAHSTQPDSSQRVTRSAPKPIDTNRLTHFKSALQQLFREERANSLPLHQITTYVNEKYSHQIFESEEIHAALERMTQDNQVMMADDIVFLI</sequence>
<evidence type="ECO:0000256" key="11">
    <source>
        <dbReference type="ARBA" id="ARBA00023125"/>
    </source>
</evidence>
<dbReference type="GO" id="GO:0006271">
    <property type="term" value="P:DNA strand elongation involved in DNA replication"/>
    <property type="evidence" value="ECO:0007669"/>
    <property type="project" value="TreeGrafter"/>
</dbReference>
<dbReference type="InterPro" id="IPR001208">
    <property type="entry name" value="MCM_dom"/>
</dbReference>
<dbReference type="GO" id="GO:1902975">
    <property type="term" value="P:mitotic DNA replication initiation"/>
    <property type="evidence" value="ECO:0007669"/>
    <property type="project" value="TreeGrafter"/>
</dbReference>
<dbReference type="EC" id="3.6.4.12" evidence="4"/>
<evidence type="ECO:0000256" key="6">
    <source>
        <dbReference type="ARBA" id="ARBA00022705"/>
    </source>
</evidence>
<dbReference type="AlphaFoldDB" id="A0A8S3VYW8"/>
<dbReference type="InterPro" id="IPR027925">
    <property type="entry name" value="MCM_N"/>
</dbReference>
<comment type="subcellular location">
    <subcellularLocation>
        <location evidence="2">Chromosome</location>
    </subcellularLocation>
    <subcellularLocation>
        <location evidence="1">Nucleus</location>
    </subcellularLocation>
</comment>
<keyword evidence="13" id="KW-0131">Cell cycle</keyword>
<feature type="region of interest" description="Disordered" evidence="14">
    <location>
        <begin position="664"/>
        <end position="738"/>
    </location>
</feature>
<protein>
    <recommendedName>
        <fullName evidence="4">DNA helicase</fullName>
        <ecNumber evidence="4">3.6.4.12</ecNumber>
    </recommendedName>
</protein>
<dbReference type="Pfam" id="PF00493">
    <property type="entry name" value="MCM"/>
    <property type="match status" value="1"/>
</dbReference>
<dbReference type="GO" id="GO:0005694">
    <property type="term" value="C:chromosome"/>
    <property type="evidence" value="ECO:0007669"/>
    <property type="project" value="UniProtKB-SubCell"/>
</dbReference>
<keyword evidence="5" id="KW-0158">Chromosome</keyword>
<dbReference type="GO" id="GO:0003697">
    <property type="term" value="F:single-stranded DNA binding"/>
    <property type="evidence" value="ECO:0007669"/>
    <property type="project" value="TreeGrafter"/>
</dbReference>